<protein>
    <submittedName>
        <fullName evidence="2">Uncharacterized protein</fullName>
    </submittedName>
</protein>
<dbReference type="GeneID" id="30144812"/>
<feature type="compositionally biased region" description="Basic residues" evidence="1">
    <location>
        <begin position="79"/>
        <end position="97"/>
    </location>
</feature>
<accession>A0A1E3QUN6</accession>
<dbReference type="EMBL" id="KV454428">
    <property type="protein sequence ID" value="ODQ81378.1"/>
    <property type="molecule type" value="Genomic_DNA"/>
</dbReference>
<keyword evidence="3" id="KW-1185">Reference proteome</keyword>
<sequence>MFRSCVRSFSSTARSTDAFFDKVISNLNKPVSAALAGTQSQAQTFRRPAAAGPRAEPSGRRFQNGTAKDNKKPFNRNNKSAKGKKPAGPKVSNKRTRNINPPACEFPGTPFVPDVMDRVQLLQASRSVFGYSPESRLLRAQQEIQQFNTSTMYTAVEKKEQASQIAAEAVAKCVVGELTQVKFNPKAYKSADIALNAQAAALAIDGNVNFPAAIKENLFQVVSGARPVKELADVTAA</sequence>
<evidence type="ECO:0000313" key="3">
    <source>
        <dbReference type="Proteomes" id="UP000094336"/>
    </source>
</evidence>
<evidence type="ECO:0000256" key="1">
    <source>
        <dbReference type="SAM" id="MobiDB-lite"/>
    </source>
</evidence>
<organism evidence="2 3">
    <name type="scientific">Babjeviella inositovora NRRL Y-12698</name>
    <dbReference type="NCBI Taxonomy" id="984486"/>
    <lineage>
        <taxon>Eukaryota</taxon>
        <taxon>Fungi</taxon>
        <taxon>Dikarya</taxon>
        <taxon>Ascomycota</taxon>
        <taxon>Saccharomycotina</taxon>
        <taxon>Pichiomycetes</taxon>
        <taxon>Serinales incertae sedis</taxon>
        <taxon>Babjeviella</taxon>
    </lineage>
</organism>
<feature type="compositionally biased region" description="Low complexity" evidence="1">
    <location>
        <begin position="46"/>
        <end position="56"/>
    </location>
</feature>
<dbReference type="AlphaFoldDB" id="A0A1E3QUN6"/>
<dbReference type="Proteomes" id="UP000094336">
    <property type="component" value="Unassembled WGS sequence"/>
</dbReference>
<gene>
    <name evidence="2" type="ORF">BABINDRAFT_123834</name>
</gene>
<dbReference type="RefSeq" id="XP_018986706.1">
    <property type="nucleotide sequence ID" value="XM_019126958.1"/>
</dbReference>
<name>A0A1E3QUN6_9ASCO</name>
<reference evidence="3" key="1">
    <citation type="submission" date="2016-05" db="EMBL/GenBank/DDBJ databases">
        <title>Comparative genomics of biotechnologically important yeasts.</title>
        <authorList>
            <consortium name="DOE Joint Genome Institute"/>
            <person name="Riley R."/>
            <person name="Haridas S."/>
            <person name="Wolfe K.H."/>
            <person name="Lopes M.R."/>
            <person name="Hittinger C.T."/>
            <person name="Goker M."/>
            <person name="Salamov A."/>
            <person name="Wisecaver J."/>
            <person name="Long T.M."/>
            <person name="Aerts A.L."/>
            <person name="Barry K."/>
            <person name="Choi C."/>
            <person name="Clum A."/>
            <person name="Coughlan A.Y."/>
            <person name="Deshpande S."/>
            <person name="Douglass A.P."/>
            <person name="Hanson S.J."/>
            <person name="Klenk H.-P."/>
            <person name="Labutti K."/>
            <person name="Lapidus A."/>
            <person name="Lindquist E."/>
            <person name="Lipzen A."/>
            <person name="Meier-Kolthoff J.P."/>
            <person name="Ohm R.A."/>
            <person name="Otillar R.P."/>
            <person name="Pangilinan J."/>
            <person name="Peng Y."/>
            <person name="Rokas A."/>
            <person name="Rosa C.A."/>
            <person name="Scheuner C."/>
            <person name="Sibirny A.A."/>
            <person name="Slot J.C."/>
            <person name="Stielow J.B."/>
            <person name="Sun H."/>
            <person name="Kurtzman C.P."/>
            <person name="Blackwell M."/>
            <person name="Grigoriev I.V."/>
            <person name="Jeffries T.W."/>
        </authorList>
    </citation>
    <scope>NUCLEOTIDE SEQUENCE [LARGE SCALE GENOMIC DNA]</scope>
    <source>
        <strain evidence="3">NRRL Y-12698</strain>
    </source>
</reference>
<feature type="region of interest" description="Disordered" evidence="1">
    <location>
        <begin position="35"/>
        <end position="105"/>
    </location>
</feature>
<evidence type="ECO:0000313" key="2">
    <source>
        <dbReference type="EMBL" id="ODQ81378.1"/>
    </source>
</evidence>
<proteinExistence type="predicted"/>